<evidence type="ECO:0000256" key="5">
    <source>
        <dbReference type="RuleBase" id="RU000304"/>
    </source>
</evidence>
<evidence type="ECO:0000256" key="1">
    <source>
        <dbReference type="ARBA" id="ARBA00022527"/>
    </source>
</evidence>
<dbReference type="InterPro" id="IPR000719">
    <property type="entry name" value="Prot_kinase_dom"/>
</dbReference>
<dbReference type="EMBL" id="FN648386">
    <property type="protein sequence ID" value="CBJ30676.1"/>
    <property type="molecule type" value="Genomic_DNA"/>
</dbReference>
<dbReference type="AlphaFoldDB" id="D7FQW6"/>
<dbReference type="InterPro" id="IPR017441">
    <property type="entry name" value="Protein_kinase_ATP_BS"/>
</dbReference>
<dbReference type="PROSITE" id="PS00108">
    <property type="entry name" value="PROTEIN_KINASE_ST"/>
    <property type="match status" value="1"/>
</dbReference>
<dbReference type="PROSITE" id="PS00107">
    <property type="entry name" value="PROTEIN_KINASE_ATP"/>
    <property type="match status" value="1"/>
</dbReference>
<dbReference type="PANTHER" id="PTHR44329">
    <property type="entry name" value="SERINE/THREONINE-PROTEIN KINASE TNNI3K-RELATED"/>
    <property type="match status" value="1"/>
</dbReference>
<keyword evidence="8" id="KW-1185">Reference proteome</keyword>
<gene>
    <name evidence="7" type="ORF">Esi_0209_0038</name>
</gene>
<keyword evidence="1 5" id="KW-0723">Serine/threonine-protein kinase</keyword>
<dbReference type="OrthoDB" id="112782at2759"/>
<dbReference type="InterPro" id="IPR001245">
    <property type="entry name" value="Ser-Thr/Tyr_kinase_cat_dom"/>
</dbReference>
<dbReference type="GO" id="GO:0007166">
    <property type="term" value="P:cell surface receptor signaling pathway"/>
    <property type="evidence" value="ECO:0007669"/>
    <property type="project" value="InterPro"/>
</dbReference>
<evidence type="ECO:0000256" key="2">
    <source>
        <dbReference type="ARBA" id="ARBA00022741"/>
    </source>
</evidence>
<keyword evidence="1 5" id="KW-0418">Kinase</keyword>
<keyword evidence="3 4" id="KW-0067">ATP-binding</keyword>
<dbReference type="InterPro" id="IPR036537">
    <property type="entry name" value="Adaptor_Cbl_N_dom_sf"/>
</dbReference>
<dbReference type="Gene3D" id="1.20.930.20">
    <property type="entry name" value="Adaptor protein Cbl, N-terminal domain"/>
    <property type="match status" value="1"/>
</dbReference>
<dbReference type="GO" id="GO:0005524">
    <property type="term" value="F:ATP binding"/>
    <property type="evidence" value="ECO:0007669"/>
    <property type="project" value="UniProtKB-UniRule"/>
</dbReference>
<dbReference type="PROSITE" id="PS50011">
    <property type="entry name" value="PROTEIN_KINASE_DOM"/>
    <property type="match status" value="1"/>
</dbReference>
<proteinExistence type="inferred from homology"/>
<dbReference type="EMBL" id="FN649740">
    <property type="protein sequence ID" value="CBJ30676.1"/>
    <property type="molecule type" value="Genomic_DNA"/>
</dbReference>
<dbReference type="eggNOG" id="KOG0192">
    <property type="taxonomic scope" value="Eukaryota"/>
</dbReference>
<evidence type="ECO:0000313" key="8">
    <source>
        <dbReference type="Proteomes" id="UP000002630"/>
    </source>
</evidence>
<dbReference type="InterPro" id="IPR059179">
    <property type="entry name" value="MLKL-like_MCAfunc"/>
</dbReference>
<dbReference type="CDD" id="cd21037">
    <property type="entry name" value="MLKL_NTD"/>
    <property type="match status" value="1"/>
</dbReference>
<evidence type="ECO:0000256" key="3">
    <source>
        <dbReference type="ARBA" id="ARBA00022840"/>
    </source>
</evidence>
<accession>D7FQW6</accession>
<dbReference type="GO" id="GO:0004674">
    <property type="term" value="F:protein serine/threonine kinase activity"/>
    <property type="evidence" value="ECO:0007669"/>
    <property type="project" value="UniProtKB-KW"/>
</dbReference>
<keyword evidence="1 5" id="KW-0808">Transferase</keyword>
<evidence type="ECO:0000313" key="7">
    <source>
        <dbReference type="EMBL" id="CBJ30676.1"/>
    </source>
</evidence>
<evidence type="ECO:0000256" key="4">
    <source>
        <dbReference type="PROSITE-ProRule" id="PRU10141"/>
    </source>
</evidence>
<reference evidence="7 8" key="1">
    <citation type="journal article" date="2010" name="Nature">
        <title>The Ectocarpus genome and the independent evolution of multicellularity in brown algae.</title>
        <authorList>
            <person name="Cock J.M."/>
            <person name="Sterck L."/>
            <person name="Rouze P."/>
            <person name="Scornet D."/>
            <person name="Allen A.E."/>
            <person name="Amoutzias G."/>
            <person name="Anthouard V."/>
            <person name="Artiguenave F."/>
            <person name="Aury J.M."/>
            <person name="Badger J.H."/>
            <person name="Beszteri B."/>
            <person name="Billiau K."/>
            <person name="Bonnet E."/>
            <person name="Bothwell J.H."/>
            <person name="Bowler C."/>
            <person name="Boyen C."/>
            <person name="Brownlee C."/>
            <person name="Carrano C.J."/>
            <person name="Charrier B."/>
            <person name="Cho G.Y."/>
            <person name="Coelho S.M."/>
            <person name="Collen J."/>
            <person name="Corre E."/>
            <person name="Da Silva C."/>
            <person name="Delage L."/>
            <person name="Delaroque N."/>
            <person name="Dittami S.M."/>
            <person name="Doulbeau S."/>
            <person name="Elias M."/>
            <person name="Farnham G."/>
            <person name="Gachon C.M."/>
            <person name="Gschloessl B."/>
            <person name="Heesch S."/>
            <person name="Jabbari K."/>
            <person name="Jubin C."/>
            <person name="Kawai H."/>
            <person name="Kimura K."/>
            <person name="Kloareg B."/>
            <person name="Kupper F.C."/>
            <person name="Lang D."/>
            <person name="Le Bail A."/>
            <person name="Leblanc C."/>
            <person name="Lerouge P."/>
            <person name="Lohr M."/>
            <person name="Lopez P.J."/>
            <person name="Martens C."/>
            <person name="Maumus F."/>
            <person name="Michel G."/>
            <person name="Miranda-Saavedra D."/>
            <person name="Morales J."/>
            <person name="Moreau H."/>
            <person name="Motomura T."/>
            <person name="Nagasato C."/>
            <person name="Napoli C.A."/>
            <person name="Nelson D.R."/>
            <person name="Nyvall-Collen P."/>
            <person name="Peters A.F."/>
            <person name="Pommier C."/>
            <person name="Potin P."/>
            <person name="Poulain J."/>
            <person name="Quesneville H."/>
            <person name="Read B."/>
            <person name="Rensing S.A."/>
            <person name="Ritter A."/>
            <person name="Rousvoal S."/>
            <person name="Samanta M."/>
            <person name="Samson G."/>
            <person name="Schroeder D.C."/>
            <person name="Segurens B."/>
            <person name="Strittmatter M."/>
            <person name="Tonon T."/>
            <person name="Tregear J.W."/>
            <person name="Valentin K."/>
            <person name="von Dassow P."/>
            <person name="Yamagishi T."/>
            <person name="Van de Peer Y."/>
            <person name="Wincker P."/>
        </authorList>
    </citation>
    <scope>NUCLEOTIDE SEQUENCE [LARGE SCALE GENOMIC DNA]</scope>
    <source>
        <strain evidence="8">Ec32 / CCAP1310/4</strain>
    </source>
</reference>
<feature type="binding site" evidence="4">
    <location>
        <position position="294"/>
    </location>
    <ligand>
        <name>ATP</name>
        <dbReference type="ChEBI" id="CHEBI:30616"/>
    </ligand>
</feature>
<dbReference type="Gene3D" id="1.10.510.10">
    <property type="entry name" value="Transferase(Phosphotransferase) domain 1"/>
    <property type="match status" value="1"/>
</dbReference>
<dbReference type="InterPro" id="IPR011009">
    <property type="entry name" value="Kinase-like_dom_sf"/>
</dbReference>
<feature type="domain" description="Protein kinase" evidence="6">
    <location>
        <begin position="266"/>
        <end position="493"/>
    </location>
</feature>
<dbReference type="Pfam" id="PF07714">
    <property type="entry name" value="PK_Tyr_Ser-Thr"/>
    <property type="match status" value="1"/>
</dbReference>
<dbReference type="Proteomes" id="UP000002630">
    <property type="component" value="Linkage Group LG15"/>
</dbReference>
<organism evidence="7 8">
    <name type="scientific">Ectocarpus siliculosus</name>
    <name type="common">Brown alga</name>
    <name type="synonym">Conferva siliculosa</name>
    <dbReference type="NCBI Taxonomy" id="2880"/>
    <lineage>
        <taxon>Eukaryota</taxon>
        <taxon>Sar</taxon>
        <taxon>Stramenopiles</taxon>
        <taxon>Ochrophyta</taxon>
        <taxon>PX clade</taxon>
        <taxon>Phaeophyceae</taxon>
        <taxon>Ectocarpales</taxon>
        <taxon>Ectocarpaceae</taxon>
        <taxon>Ectocarpus</taxon>
    </lineage>
</organism>
<sequence length="493" mass="53210">MGVDIISLVSLIYQAGGAVIHQCKLVKQCPGQAARLAMRTQNVLGLLSSAAEQFEGNVALETSLLELRNVLLRVIQLVERCKQPARFSAKVLRVFRIKATKEALVGAEADLERVTRDLRLPLLTDIKCQLGEIKDHVVNDPQQDRAAAAVTTAAATANGDQQQQQAAAAAAAATALKSQGRAADPLDCADEALIQKARDAIDRGMMARSTNGSTVGEVIRGEIAKSGVVSPLTETGGGNHGAGGGDADRTAGSLIVHVKRVRFEALEEEEQLGLGTFGVVLAARYFGRDVAVKKARAACTSRTLEDFRQEAELHFAMRHDNIVEVIAFSVGDAVHPPCLVMERMDESLYELLSLQLSINFPWALGIIHDVCKALHFLHAHNIVHRDIKSLNVLLDAGGTAKLSDFGLAQVSSTVNKDTGGTYHSKVGSDFWMAPEVHVHRKATALSDIFSLHVVMWESERTPVGSKQPRTPLLTAIVYKEPEPKQPLPEQLAC</sequence>
<comment type="similarity">
    <text evidence="5">Belongs to the protein kinase superfamily.</text>
</comment>
<evidence type="ECO:0000259" key="6">
    <source>
        <dbReference type="PROSITE" id="PS50011"/>
    </source>
</evidence>
<protein>
    <recommendedName>
        <fullName evidence="6">Protein kinase domain-containing protein</fullName>
    </recommendedName>
</protein>
<keyword evidence="2 4" id="KW-0547">Nucleotide-binding</keyword>
<dbReference type="InParanoid" id="D7FQW6"/>
<dbReference type="SMART" id="SM00220">
    <property type="entry name" value="S_TKc"/>
    <property type="match status" value="1"/>
</dbReference>
<dbReference type="InterPro" id="IPR008271">
    <property type="entry name" value="Ser/Thr_kinase_AS"/>
</dbReference>
<name>D7FQW6_ECTSI</name>
<dbReference type="InterPro" id="IPR051681">
    <property type="entry name" value="Ser/Thr_Kinases-Pseudokinases"/>
</dbReference>
<dbReference type="STRING" id="2880.D7FQW6"/>
<dbReference type="SUPFAM" id="SSF56112">
    <property type="entry name" value="Protein kinase-like (PK-like)"/>
    <property type="match status" value="1"/>
</dbReference>